<dbReference type="SUPFAM" id="SSF48264">
    <property type="entry name" value="Cytochrome P450"/>
    <property type="match status" value="1"/>
</dbReference>
<dbReference type="InterPro" id="IPR036396">
    <property type="entry name" value="Cyt_P450_sf"/>
</dbReference>
<sequence length="559" mass="63715">MSSPSPNFLPLDLPQPLWQFLAFGAGVLLYFGYFFRGEHHMRALLYIQAYALQFAGLLGLLIYQGLPLVDSLKHTALCNVSFLTGLYGSLLIYRAFFHPLNVFPGPKIARIATFYIVPRIKRLRMFKAFEELHAKHGYFVRVGAQEMSITHPDAVVDIFGPDSVCEKSPWYDISKPQDSVLLRRTFKQHAERRAVWTSAFSTKAVRGYETRFHPYRAKMLAELDARVGQPVNITHWLGLFSWDSMSDLSFGHSFGLLDSDDHHWAMKVLDSGMSIIGRHLPMWFLRLGTSVPFGNKDLKTMFKYCQEQMLLRWDDPVEPKVPDVMSTLFVPYRTGQKPFDDTAVQLLAGESHLLVNAGSDTSRITMICTLFVLAQKPELAKRLREELTPHVPASIHEMIMDDKIMNLELLNGIVNEALRLYPPSPSHPTRMTPPEGTYIAGRFIPGNTQVIAPQWIIGRDERIFPRPTEFIPERWYSQPELVKDKNAIAPFSLGPMNCVGKRLALANIRVTVASFVMRYNMSFPPGQVDPQADFEDRLYEHFSMQSGPLYLVLNDLSKE</sequence>
<evidence type="ECO:0000256" key="10">
    <source>
        <dbReference type="ARBA" id="ARBA00023033"/>
    </source>
</evidence>
<evidence type="ECO:0000256" key="4">
    <source>
        <dbReference type="ARBA" id="ARBA00022617"/>
    </source>
</evidence>
<keyword evidence="9" id="KW-0408">Iron</keyword>
<dbReference type="Proteomes" id="UP001595075">
    <property type="component" value="Unassembled WGS sequence"/>
</dbReference>
<comment type="subcellular location">
    <subcellularLocation>
        <location evidence="2">Membrane</location>
    </subcellularLocation>
</comment>
<dbReference type="Pfam" id="PF00067">
    <property type="entry name" value="p450"/>
    <property type="match status" value="1"/>
</dbReference>
<proteinExistence type="inferred from homology"/>
<keyword evidence="4" id="KW-0349">Heme</keyword>
<keyword evidence="8" id="KW-0560">Oxidoreductase</keyword>
<dbReference type="InterPro" id="IPR001128">
    <property type="entry name" value="Cyt_P450"/>
</dbReference>
<feature type="transmembrane region" description="Helical" evidence="12">
    <location>
        <begin position="17"/>
        <end position="35"/>
    </location>
</feature>
<evidence type="ECO:0000256" key="9">
    <source>
        <dbReference type="ARBA" id="ARBA00023004"/>
    </source>
</evidence>
<evidence type="ECO:0000256" key="7">
    <source>
        <dbReference type="ARBA" id="ARBA00022989"/>
    </source>
</evidence>
<dbReference type="CDD" id="cd11061">
    <property type="entry name" value="CYP67-like"/>
    <property type="match status" value="1"/>
</dbReference>
<dbReference type="PRINTS" id="PR00385">
    <property type="entry name" value="P450"/>
</dbReference>
<protein>
    <recommendedName>
        <fullName evidence="15">Cytochrome P450</fullName>
    </recommendedName>
</protein>
<evidence type="ECO:0000256" key="12">
    <source>
        <dbReference type="SAM" id="Phobius"/>
    </source>
</evidence>
<evidence type="ECO:0008006" key="15">
    <source>
        <dbReference type="Google" id="ProtNLM"/>
    </source>
</evidence>
<keyword evidence="11 12" id="KW-0472">Membrane</keyword>
<comment type="caution">
    <text evidence="13">The sequence shown here is derived from an EMBL/GenBank/DDBJ whole genome shotgun (WGS) entry which is preliminary data.</text>
</comment>
<evidence type="ECO:0000313" key="13">
    <source>
        <dbReference type="EMBL" id="KAL2069223.1"/>
    </source>
</evidence>
<reference evidence="13 14" key="1">
    <citation type="journal article" date="2024" name="Commun. Biol.">
        <title>Comparative genomic analysis of thermophilic fungi reveals convergent evolutionary adaptations and gene losses.</title>
        <authorList>
            <person name="Steindorff A.S."/>
            <person name="Aguilar-Pontes M.V."/>
            <person name="Robinson A.J."/>
            <person name="Andreopoulos B."/>
            <person name="LaButti K."/>
            <person name="Kuo A."/>
            <person name="Mondo S."/>
            <person name="Riley R."/>
            <person name="Otillar R."/>
            <person name="Haridas S."/>
            <person name="Lipzen A."/>
            <person name="Grimwood J."/>
            <person name="Schmutz J."/>
            <person name="Clum A."/>
            <person name="Reid I.D."/>
            <person name="Moisan M.C."/>
            <person name="Butler G."/>
            <person name="Nguyen T.T.M."/>
            <person name="Dewar K."/>
            <person name="Conant G."/>
            <person name="Drula E."/>
            <person name="Henrissat B."/>
            <person name="Hansel C."/>
            <person name="Singer S."/>
            <person name="Hutchinson M.I."/>
            <person name="de Vries R.P."/>
            <person name="Natvig D.O."/>
            <person name="Powell A.J."/>
            <person name="Tsang A."/>
            <person name="Grigoriev I.V."/>
        </authorList>
    </citation>
    <scope>NUCLEOTIDE SEQUENCE [LARGE SCALE GENOMIC DNA]</scope>
    <source>
        <strain evidence="13 14">CBS 494.80</strain>
    </source>
</reference>
<dbReference type="InterPro" id="IPR050121">
    <property type="entry name" value="Cytochrome_P450_monoxygenase"/>
</dbReference>
<accession>A0ABR4CH37</accession>
<evidence type="ECO:0000313" key="14">
    <source>
        <dbReference type="Proteomes" id="UP001595075"/>
    </source>
</evidence>
<comment type="similarity">
    <text evidence="3">Belongs to the cytochrome P450 family.</text>
</comment>
<evidence type="ECO:0000256" key="11">
    <source>
        <dbReference type="ARBA" id="ARBA00023136"/>
    </source>
</evidence>
<evidence type="ECO:0000256" key="1">
    <source>
        <dbReference type="ARBA" id="ARBA00001971"/>
    </source>
</evidence>
<keyword evidence="14" id="KW-1185">Reference proteome</keyword>
<evidence type="ECO:0000256" key="2">
    <source>
        <dbReference type="ARBA" id="ARBA00004370"/>
    </source>
</evidence>
<evidence type="ECO:0000256" key="3">
    <source>
        <dbReference type="ARBA" id="ARBA00010617"/>
    </source>
</evidence>
<gene>
    <name evidence="13" type="ORF">VTL71DRAFT_15561</name>
</gene>
<dbReference type="PANTHER" id="PTHR24305">
    <property type="entry name" value="CYTOCHROME P450"/>
    <property type="match status" value="1"/>
</dbReference>
<name>A0ABR4CH37_9HELO</name>
<dbReference type="PRINTS" id="PR00463">
    <property type="entry name" value="EP450I"/>
</dbReference>
<dbReference type="PANTHER" id="PTHR24305:SF112">
    <property type="entry name" value="L-ORNITHINE-N5-MONOOXYGENASE (EUROFUNG)"/>
    <property type="match status" value="1"/>
</dbReference>
<feature type="transmembrane region" description="Helical" evidence="12">
    <location>
        <begin position="47"/>
        <end position="66"/>
    </location>
</feature>
<keyword evidence="7 12" id="KW-1133">Transmembrane helix</keyword>
<evidence type="ECO:0000256" key="5">
    <source>
        <dbReference type="ARBA" id="ARBA00022692"/>
    </source>
</evidence>
<evidence type="ECO:0000256" key="8">
    <source>
        <dbReference type="ARBA" id="ARBA00023002"/>
    </source>
</evidence>
<evidence type="ECO:0000256" key="6">
    <source>
        <dbReference type="ARBA" id="ARBA00022723"/>
    </source>
</evidence>
<dbReference type="Gene3D" id="1.10.630.10">
    <property type="entry name" value="Cytochrome P450"/>
    <property type="match status" value="1"/>
</dbReference>
<dbReference type="EMBL" id="JAZHXI010000008">
    <property type="protein sequence ID" value="KAL2069223.1"/>
    <property type="molecule type" value="Genomic_DNA"/>
</dbReference>
<keyword evidence="5 12" id="KW-0812">Transmembrane</keyword>
<keyword evidence="10" id="KW-0503">Monooxygenase</keyword>
<keyword evidence="6" id="KW-0479">Metal-binding</keyword>
<comment type="cofactor">
    <cofactor evidence="1">
        <name>heme</name>
        <dbReference type="ChEBI" id="CHEBI:30413"/>
    </cofactor>
</comment>
<organism evidence="13 14">
    <name type="scientific">Oculimacula yallundae</name>
    <dbReference type="NCBI Taxonomy" id="86028"/>
    <lineage>
        <taxon>Eukaryota</taxon>
        <taxon>Fungi</taxon>
        <taxon>Dikarya</taxon>
        <taxon>Ascomycota</taxon>
        <taxon>Pezizomycotina</taxon>
        <taxon>Leotiomycetes</taxon>
        <taxon>Helotiales</taxon>
        <taxon>Ploettnerulaceae</taxon>
        <taxon>Oculimacula</taxon>
    </lineage>
</organism>
<dbReference type="InterPro" id="IPR002401">
    <property type="entry name" value="Cyt_P450_E_grp-I"/>
</dbReference>